<evidence type="ECO:0000259" key="12">
    <source>
        <dbReference type="PROSITE" id="PS50112"/>
    </source>
</evidence>
<feature type="domain" description="PAC" evidence="13">
    <location>
        <begin position="207"/>
        <end position="259"/>
    </location>
</feature>
<dbReference type="PANTHER" id="PTHR43047">
    <property type="entry name" value="TWO-COMPONENT HISTIDINE PROTEIN KINASE"/>
    <property type="match status" value="1"/>
</dbReference>
<dbReference type="EMBL" id="VHSH01000006">
    <property type="protein sequence ID" value="TQV78425.1"/>
    <property type="molecule type" value="Genomic_DNA"/>
</dbReference>
<evidence type="ECO:0000256" key="6">
    <source>
        <dbReference type="ARBA" id="ARBA00022741"/>
    </source>
</evidence>
<evidence type="ECO:0000259" key="13">
    <source>
        <dbReference type="PROSITE" id="PS50113"/>
    </source>
</evidence>
<gene>
    <name evidence="14" type="ORF">FKG95_17830</name>
</gene>
<dbReference type="PRINTS" id="PR00344">
    <property type="entry name" value="BCTRLSENSOR"/>
</dbReference>
<dbReference type="Proteomes" id="UP000315252">
    <property type="component" value="Unassembled WGS sequence"/>
</dbReference>
<dbReference type="CDD" id="cd00082">
    <property type="entry name" value="HisKA"/>
    <property type="match status" value="1"/>
</dbReference>
<dbReference type="PROSITE" id="PS50112">
    <property type="entry name" value="PAS"/>
    <property type="match status" value="1"/>
</dbReference>
<keyword evidence="5" id="KW-0808">Transferase</keyword>
<dbReference type="PROSITE" id="PS50113">
    <property type="entry name" value="PAC"/>
    <property type="match status" value="1"/>
</dbReference>
<dbReference type="Pfam" id="PF02518">
    <property type="entry name" value="HATPase_c"/>
    <property type="match status" value="1"/>
</dbReference>
<dbReference type="SMART" id="SM00091">
    <property type="entry name" value="PAS"/>
    <property type="match status" value="2"/>
</dbReference>
<sequence length="515" mass="57120">MDDIDLSGHDFRAIIDAAPVPIAISRISDGKILFVNKNVEKFLAMPAVEIVGRSTVEFYQQPEDETVLGIIEREGRLEDMRIGIKTGDGDWVWATVNGTPTEFAGFECMLIVLTRNGPYVGQGHLLSGSEQRFKDFASVSSDWYWEMDADLRFTYFSKPSSEAFELALETSLGKTDVELREVYEIPSQNAGDWDAHIEDLRAHREFRDFIYRIETERGVLRYVRTSGMPIFAPDGRFLGYRGSASDVTADFEARRQLLRAKEEAEVANRTKSEFLANMSHELRTPLNAIIGFSEAIEREIAGPVGKQVYKGYAHDIHESGQLLLGIINDILDLAKIESGNYQLVEARIEAKEIIQSCERLIHPRAEKAGVKLTLEHSGVLPRIFVDELKIKQIIINLLSNAVKFTPRGGDISLCAEVGPGQEFIIKVRDSGKGMTKEDLARVLSPFVQATDDQNHTQEGTGLGLPIANSLCELHGGSLELTSELGAGTTACVTLPSNRVIVEDEPACNAFNLNMP</sequence>
<dbReference type="SUPFAM" id="SSF55874">
    <property type="entry name" value="ATPase domain of HSP90 chaperone/DNA topoisomerase II/histidine kinase"/>
    <property type="match status" value="1"/>
</dbReference>
<dbReference type="Gene3D" id="3.30.565.10">
    <property type="entry name" value="Histidine kinase-like ATPase, C-terminal domain"/>
    <property type="match status" value="1"/>
</dbReference>
<dbReference type="Gene3D" id="3.30.450.20">
    <property type="entry name" value="PAS domain"/>
    <property type="match status" value="2"/>
</dbReference>
<name>A0A545TMG1_9PROT</name>
<dbReference type="InterPro" id="IPR005467">
    <property type="entry name" value="His_kinase_dom"/>
</dbReference>
<dbReference type="OrthoDB" id="7313492at2"/>
<evidence type="ECO:0000256" key="1">
    <source>
        <dbReference type="ARBA" id="ARBA00000085"/>
    </source>
</evidence>
<dbReference type="PANTHER" id="PTHR43047:SF72">
    <property type="entry name" value="OSMOSENSING HISTIDINE PROTEIN KINASE SLN1"/>
    <property type="match status" value="1"/>
</dbReference>
<comment type="catalytic activity">
    <reaction evidence="1">
        <text>ATP + protein L-histidine = ADP + protein N-phospho-L-histidine.</text>
        <dbReference type="EC" id="2.7.13.3"/>
    </reaction>
</comment>
<dbReference type="GO" id="GO:0005886">
    <property type="term" value="C:plasma membrane"/>
    <property type="evidence" value="ECO:0007669"/>
    <property type="project" value="TreeGrafter"/>
</dbReference>
<dbReference type="InterPro" id="IPR003594">
    <property type="entry name" value="HATPase_dom"/>
</dbReference>
<comment type="caution">
    <text evidence="14">The sequence shown here is derived from an EMBL/GenBank/DDBJ whole genome shotgun (WGS) entry which is preliminary data.</text>
</comment>
<dbReference type="InterPro" id="IPR036097">
    <property type="entry name" value="HisK_dim/P_sf"/>
</dbReference>
<evidence type="ECO:0000256" key="9">
    <source>
        <dbReference type="ARBA" id="ARBA00023012"/>
    </source>
</evidence>
<dbReference type="Gene3D" id="1.10.287.130">
    <property type="match status" value="1"/>
</dbReference>
<comment type="subcellular location">
    <subcellularLocation>
        <location evidence="2">Membrane</location>
    </subcellularLocation>
</comment>
<dbReference type="Pfam" id="PF00512">
    <property type="entry name" value="HisKA"/>
    <property type="match status" value="1"/>
</dbReference>
<dbReference type="GO" id="GO:0005524">
    <property type="term" value="F:ATP binding"/>
    <property type="evidence" value="ECO:0007669"/>
    <property type="project" value="UniProtKB-KW"/>
</dbReference>
<dbReference type="PROSITE" id="PS50109">
    <property type="entry name" value="HIS_KIN"/>
    <property type="match status" value="1"/>
</dbReference>
<organism evidence="14 15">
    <name type="scientific">Denitrobaculum tricleocarpae</name>
    <dbReference type="NCBI Taxonomy" id="2591009"/>
    <lineage>
        <taxon>Bacteria</taxon>
        <taxon>Pseudomonadati</taxon>
        <taxon>Pseudomonadota</taxon>
        <taxon>Alphaproteobacteria</taxon>
        <taxon>Rhodospirillales</taxon>
        <taxon>Rhodospirillaceae</taxon>
        <taxon>Denitrobaculum</taxon>
    </lineage>
</organism>
<dbReference type="SMART" id="SM00387">
    <property type="entry name" value="HATPase_c"/>
    <property type="match status" value="1"/>
</dbReference>
<keyword evidence="6" id="KW-0547">Nucleotide-binding</keyword>
<evidence type="ECO:0000256" key="10">
    <source>
        <dbReference type="ARBA" id="ARBA00023136"/>
    </source>
</evidence>
<evidence type="ECO:0000256" key="2">
    <source>
        <dbReference type="ARBA" id="ARBA00004370"/>
    </source>
</evidence>
<keyword evidence="4" id="KW-0597">Phosphoprotein</keyword>
<evidence type="ECO:0000256" key="4">
    <source>
        <dbReference type="ARBA" id="ARBA00022553"/>
    </source>
</evidence>
<dbReference type="SUPFAM" id="SSF47384">
    <property type="entry name" value="Homodimeric domain of signal transducing histidine kinase"/>
    <property type="match status" value="1"/>
</dbReference>
<evidence type="ECO:0000256" key="7">
    <source>
        <dbReference type="ARBA" id="ARBA00022777"/>
    </source>
</evidence>
<reference evidence="14 15" key="1">
    <citation type="submission" date="2019-06" db="EMBL/GenBank/DDBJ databases">
        <title>Whole genome sequence for Rhodospirillaceae sp. R148.</title>
        <authorList>
            <person name="Wang G."/>
        </authorList>
    </citation>
    <scope>NUCLEOTIDE SEQUENCE [LARGE SCALE GENOMIC DNA]</scope>
    <source>
        <strain evidence="14 15">R148</strain>
    </source>
</reference>
<evidence type="ECO:0000256" key="3">
    <source>
        <dbReference type="ARBA" id="ARBA00012438"/>
    </source>
</evidence>
<dbReference type="SUPFAM" id="SSF55785">
    <property type="entry name" value="PYP-like sensor domain (PAS domain)"/>
    <property type="match status" value="2"/>
</dbReference>
<evidence type="ECO:0000313" key="14">
    <source>
        <dbReference type="EMBL" id="TQV78425.1"/>
    </source>
</evidence>
<dbReference type="RefSeq" id="WP_142897758.1">
    <property type="nucleotide sequence ID" value="NZ_ML660057.1"/>
</dbReference>
<dbReference type="InterPro" id="IPR013767">
    <property type="entry name" value="PAS_fold"/>
</dbReference>
<protein>
    <recommendedName>
        <fullName evidence="3">histidine kinase</fullName>
        <ecNumber evidence="3">2.7.13.3</ecNumber>
    </recommendedName>
</protein>
<evidence type="ECO:0000256" key="5">
    <source>
        <dbReference type="ARBA" id="ARBA00022679"/>
    </source>
</evidence>
<feature type="domain" description="PAS" evidence="12">
    <location>
        <begin position="7"/>
        <end position="64"/>
    </location>
</feature>
<dbReference type="GO" id="GO:0006355">
    <property type="term" value="P:regulation of DNA-templated transcription"/>
    <property type="evidence" value="ECO:0007669"/>
    <property type="project" value="InterPro"/>
</dbReference>
<dbReference type="FunFam" id="1.10.287.130:FF:000038">
    <property type="entry name" value="Sensory transduction histidine kinase"/>
    <property type="match status" value="1"/>
</dbReference>
<dbReference type="InterPro" id="IPR035965">
    <property type="entry name" value="PAS-like_dom_sf"/>
</dbReference>
<feature type="domain" description="Histidine kinase" evidence="11">
    <location>
        <begin position="277"/>
        <end position="498"/>
    </location>
</feature>
<keyword evidence="8" id="KW-0067">ATP-binding</keyword>
<evidence type="ECO:0000313" key="15">
    <source>
        <dbReference type="Proteomes" id="UP000315252"/>
    </source>
</evidence>
<keyword evidence="7 14" id="KW-0418">Kinase</keyword>
<proteinExistence type="predicted"/>
<dbReference type="CDD" id="cd00130">
    <property type="entry name" value="PAS"/>
    <property type="match status" value="2"/>
</dbReference>
<keyword evidence="15" id="KW-1185">Reference proteome</keyword>
<accession>A0A545TMG1</accession>
<dbReference type="InterPro" id="IPR000014">
    <property type="entry name" value="PAS"/>
</dbReference>
<keyword evidence="9" id="KW-0902">Two-component regulatory system</keyword>
<dbReference type="InterPro" id="IPR036890">
    <property type="entry name" value="HATPase_C_sf"/>
</dbReference>
<dbReference type="GO" id="GO:0000155">
    <property type="term" value="F:phosphorelay sensor kinase activity"/>
    <property type="evidence" value="ECO:0007669"/>
    <property type="project" value="InterPro"/>
</dbReference>
<dbReference type="NCBIfam" id="TIGR00229">
    <property type="entry name" value="sensory_box"/>
    <property type="match status" value="1"/>
</dbReference>
<dbReference type="EC" id="2.7.13.3" evidence="3"/>
<dbReference type="Pfam" id="PF00989">
    <property type="entry name" value="PAS"/>
    <property type="match status" value="1"/>
</dbReference>
<keyword evidence="10" id="KW-0472">Membrane</keyword>
<dbReference type="InterPro" id="IPR000700">
    <property type="entry name" value="PAS-assoc_C"/>
</dbReference>
<evidence type="ECO:0000259" key="11">
    <source>
        <dbReference type="PROSITE" id="PS50109"/>
    </source>
</evidence>
<dbReference type="InterPro" id="IPR004358">
    <property type="entry name" value="Sig_transdc_His_kin-like_C"/>
</dbReference>
<evidence type="ECO:0000256" key="8">
    <source>
        <dbReference type="ARBA" id="ARBA00022840"/>
    </source>
</evidence>
<dbReference type="SMART" id="SM00388">
    <property type="entry name" value="HisKA"/>
    <property type="match status" value="1"/>
</dbReference>
<dbReference type="AlphaFoldDB" id="A0A545TMG1"/>
<dbReference type="GO" id="GO:0009927">
    <property type="term" value="F:histidine phosphotransfer kinase activity"/>
    <property type="evidence" value="ECO:0007669"/>
    <property type="project" value="TreeGrafter"/>
</dbReference>
<dbReference type="InterPro" id="IPR003661">
    <property type="entry name" value="HisK_dim/P_dom"/>
</dbReference>